<keyword evidence="2" id="KW-0547">Nucleotide-binding</keyword>
<dbReference type="Gene3D" id="3.90.740.10">
    <property type="entry name" value="Valyl/Leucyl/Isoleucyl-tRNA synthetase, editing domain"/>
    <property type="match status" value="1"/>
</dbReference>
<evidence type="ECO:0000256" key="2">
    <source>
        <dbReference type="ARBA" id="ARBA00022741"/>
    </source>
</evidence>
<evidence type="ECO:0000313" key="7">
    <source>
        <dbReference type="Proteomes" id="UP000324800"/>
    </source>
</evidence>
<dbReference type="Proteomes" id="UP000324800">
    <property type="component" value="Unassembled WGS sequence"/>
</dbReference>
<dbReference type="GO" id="GO:0004822">
    <property type="term" value="F:isoleucine-tRNA ligase activity"/>
    <property type="evidence" value="ECO:0007669"/>
    <property type="project" value="InterPro"/>
</dbReference>
<gene>
    <name evidence="6" type="ORF">EZS28_040934</name>
</gene>
<sequence length="113" mass="12666">MQILNFSGDGVKQDSGTGIIHCVTFFGEDQYNVCISGSVMTGNEGPIACPVDDNWCFINEVDDYKGRYVKNCDKDIIKSMKDRKVLIKTEQITHSYPHCWRIDSPLINKAASS</sequence>
<keyword evidence="1 6" id="KW-0436">Ligase</keyword>
<dbReference type="OrthoDB" id="1706657at2759"/>
<evidence type="ECO:0000256" key="5">
    <source>
        <dbReference type="ARBA" id="ARBA00023146"/>
    </source>
</evidence>
<dbReference type="PANTHER" id="PTHR42780:SF1">
    <property type="entry name" value="ISOLEUCINE--TRNA LIGASE, CYTOPLASMIC"/>
    <property type="match status" value="1"/>
</dbReference>
<proteinExistence type="predicted"/>
<dbReference type="EMBL" id="SNRW01022782">
    <property type="protein sequence ID" value="KAA6363539.1"/>
    <property type="molecule type" value="Genomic_DNA"/>
</dbReference>
<protein>
    <submittedName>
        <fullName evidence="6">Putative isoleucine--tRNA ligase</fullName>
    </submittedName>
</protein>
<dbReference type="PANTHER" id="PTHR42780">
    <property type="entry name" value="SOLEUCYL-TRNA SYNTHETASE"/>
    <property type="match status" value="1"/>
</dbReference>
<feature type="non-terminal residue" evidence="6">
    <location>
        <position position="113"/>
    </location>
</feature>
<comment type="caution">
    <text evidence="6">The sequence shown here is derived from an EMBL/GenBank/DDBJ whole genome shotgun (WGS) entry which is preliminary data.</text>
</comment>
<evidence type="ECO:0000256" key="4">
    <source>
        <dbReference type="ARBA" id="ARBA00022917"/>
    </source>
</evidence>
<evidence type="ECO:0000313" key="6">
    <source>
        <dbReference type="EMBL" id="KAA6363539.1"/>
    </source>
</evidence>
<evidence type="ECO:0000256" key="1">
    <source>
        <dbReference type="ARBA" id="ARBA00022598"/>
    </source>
</evidence>
<evidence type="ECO:0000256" key="3">
    <source>
        <dbReference type="ARBA" id="ARBA00022840"/>
    </source>
</evidence>
<dbReference type="InterPro" id="IPR009008">
    <property type="entry name" value="Val/Leu/Ile-tRNA-synth_edit"/>
</dbReference>
<dbReference type="AlphaFoldDB" id="A0A5J4TZY5"/>
<dbReference type="GO" id="GO:0002161">
    <property type="term" value="F:aminoacyl-tRNA deacylase activity"/>
    <property type="evidence" value="ECO:0007669"/>
    <property type="project" value="InterPro"/>
</dbReference>
<keyword evidence="3" id="KW-0067">ATP-binding</keyword>
<name>A0A5J4TZY5_9EUKA</name>
<reference evidence="6 7" key="1">
    <citation type="submission" date="2019-03" db="EMBL/GenBank/DDBJ databases">
        <title>Single cell metagenomics reveals metabolic interactions within the superorganism composed of flagellate Streblomastix strix and complex community of Bacteroidetes bacteria on its surface.</title>
        <authorList>
            <person name="Treitli S.C."/>
            <person name="Kolisko M."/>
            <person name="Husnik F."/>
            <person name="Keeling P."/>
            <person name="Hampl V."/>
        </authorList>
    </citation>
    <scope>NUCLEOTIDE SEQUENCE [LARGE SCALE GENOMIC DNA]</scope>
    <source>
        <strain evidence="6">ST1C</strain>
    </source>
</reference>
<dbReference type="InterPro" id="IPR023586">
    <property type="entry name" value="Ile-tRNA-ligase_type2"/>
</dbReference>
<dbReference type="SUPFAM" id="SSF50677">
    <property type="entry name" value="ValRS/IleRS/LeuRS editing domain"/>
    <property type="match status" value="1"/>
</dbReference>
<keyword evidence="4" id="KW-0648">Protein biosynthesis</keyword>
<dbReference type="GO" id="GO:0005524">
    <property type="term" value="F:ATP binding"/>
    <property type="evidence" value="ECO:0007669"/>
    <property type="project" value="UniProtKB-KW"/>
</dbReference>
<dbReference type="GO" id="GO:0006428">
    <property type="term" value="P:isoleucyl-tRNA aminoacylation"/>
    <property type="evidence" value="ECO:0007669"/>
    <property type="project" value="TreeGrafter"/>
</dbReference>
<organism evidence="6 7">
    <name type="scientific">Streblomastix strix</name>
    <dbReference type="NCBI Taxonomy" id="222440"/>
    <lineage>
        <taxon>Eukaryota</taxon>
        <taxon>Metamonada</taxon>
        <taxon>Preaxostyla</taxon>
        <taxon>Oxymonadida</taxon>
        <taxon>Streblomastigidae</taxon>
        <taxon>Streblomastix</taxon>
    </lineage>
</organism>
<keyword evidence="5" id="KW-0030">Aminoacyl-tRNA synthetase</keyword>
<accession>A0A5J4TZY5</accession>